<reference evidence="2" key="1">
    <citation type="submission" date="2022-11" db="UniProtKB">
        <authorList>
            <consortium name="WormBaseParasite"/>
        </authorList>
    </citation>
    <scope>IDENTIFICATION</scope>
</reference>
<accession>A0AC35G227</accession>
<proteinExistence type="predicted"/>
<dbReference type="Proteomes" id="UP000887580">
    <property type="component" value="Unplaced"/>
</dbReference>
<protein>
    <submittedName>
        <fullName evidence="2">LIM zinc-binding domain-containing protein</fullName>
    </submittedName>
</protein>
<evidence type="ECO:0000313" key="2">
    <source>
        <dbReference type="WBParaSite" id="PS1159_v2.g23267.t1"/>
    </source>
</evidence>
<name>A0AC35G227_9BILA</name>
<organism evidence="1 2">
    <name type="scientific">Panagrolaimus sp. PS1159</name>
    <dbReference type="NCBI Taxonomy" id="55785"/>
    <lineage>
        <taxon>Eukaryota</taxon>
        <taxon>Metazoa</taxon>
        <taxon>Ecdysozoa</taxon>
        <taxon>Nematoda</taxon>
        <taxon>Chromadorea</taxon>
        <taxon>Rhabditida</taxon>
        <taxon>Tylenchina</taxon>
        <taxon>Panagrolaimomorpha</taxon>
        <taxon>Panagrolaimoidea</taxon>
        <taxon>Panagrolaimidae</taxon>
        <taxon>Panagrolaimus</taxon>
    </lineage>
</organism>
<sequence>MHRQLCDVCLKPIGDAQALFVNGKLVHLKCGEGITENGVTAAEKKWHSNCLRCSKCQRLLSSTFLYDKKGEPIDHDCFWGERLQNIVADSFKA</sequence>
<dbReference type="WBParaSite" id="PS1159_v2.g23267.t1">
    <property type="protein sequence ID" value="PS1159_v2.g23267.t1"/>
    <property type="gene ID" value="PS1159_v2.g23267"/>
</dbReference>
<evidence type="ECO:0000313" key="1">
    <source>
        <dbReference type="Proteomes" id="UP000887580"/>
    </source>
</evidence>